<dbReference type="RefSeq" id="WP_306067359.1">
    <property type="nucleotide sequence ID" value="NZ_JAROCA020000001.1"/>
</dbReference>
<protein>
    <recommendedName>
        <fullName evidence="4">DUF21 domain-containing protein</fullName>
    </recommendedName>
</protein>
<organism evidence="2 3">
    <name type="scientific">Tigheibacillus jepli</name>
    <dbReference type="NCBI Taxonomy" id="3035914"/>
    <lineage>
        <taxon>Bacteria</taxon>
        <taxon>Bacillati</taxon>
        <taxon>Bacillota</taxon>
        <taxon>Bacilli</taxon>
        <taxon>Bacillales</taxon>
        <taxon>Bacillaceae</taxon>
        <taxon>Tigheibacillus</taxon>
    </lineage>
</organism>
<keyword evidence="1" id="KW-0472">Membrane</keyword>
<gene>
    <name evidence="2" type="ORF">P5G51_009610</name>
</gene>
<evidence type="ECO:0000313" key="3">
    <source>
        <dbReference type="Proteomes" id="UP001228376"/>
    </source>
</evidence>
<sequence>MNSQIKRSIKFSLTIAVITFVLAAIFSVVSQSILSKVIWIAGLIVVLLIVLIGVLFDMLGIASTAADEAPFHAMAAEKVKGAKQAVAIIRNADKFASFCNDVIGDISGIVSGTASAIVILQIAKLLGNTEGSPLHITLSVVLTSLVAAITVGGKAVGKYFAINSSTKIIFNAGKVLGFIEEKFKITILSNQKK</sequence>
<feature type="transmembrane region" description="Helical" evidence="1">
    <location>
        <begin position="102"/>
        <end position="123"/>
    </location>
</feature>
<keyword evidence="1" id="KW-1133">Transmembrane helix</keyword>
<accession>A0ABU5CH24</accession>
<name>A0ABU5CH24_9BACI</name>
<dbReference type="Proteomes" id="UP001228376">
    <property type="component" value="Unassembled WGS sequence"/>
</dbReference>
<evidence type="ECO:0008006" key="4">
    <source>
        <dbReference type="Google" id="ProtNLM"/>
    </source>
</evidence>
<dbReference type="EMBL" id="JAROCA020000001">
    <property type="protein sequence ID" value="MDY0405618.1"/>
    <property type="molecule type" value="Genomic_DNA"/>
</dbReference>
<feature type="transmembrane region" description="Helical" evidence="1">
    <location>
        <begin position="37"/>
        <end position="56"/>
    </location>
</feature>
<proteinExistence type="predicted"/>
<feature type="transmembrane region" description="Helical" evidence="1">
    <location>
        <begin position="135"/>
        <end position="157"/>
    </location>
</feature>
<evidence type="ECO:0000256" key="1">
    <source>
        <dbReference type="SAM" id="Phobius"/>
    </source>
</evidence>
<keyword evidence="1" id="KW-0812">Transmembrane</keyword>
<keyword evidence="3" id="KW-1185">Reference proteome</keyword>
<comment type="caution">
    <text evidence="2">The sequence shown here is derived from an EMBL/GenBank/DDBJ whole genome shotgun (WGS) entry which is preliminary data.</text>
</comment>
<evidence type="ECO:0000313" key="2">
    <source>
        <dbReference type="EMBL" id="MDY0405618.1"/>
    </source>
</evidence>
<feature type="transmembrane region" description="Helical" evidence="1">
    <location>
        <begin position="12"/>
        <end position="31"/>
    </location>
</feature>
<reference evidence="2 3" key="1">
    <citation type="submission" date="2023-10" db="EMBL/GenBank/DDBJ databases">
        <title>179-bfca-hs.</title>
        <authorList>
            <person name="Miliotis G."/>
            <person name="Sengupta P."/>
            <person name="Hameed A."/>
            <person name="Chuvochina M."/>
            <person name="Mcdonagh F."/>
            <person name="Simpson A.C."/>
            <person name="Singh N.K."/>
            <person name="Rekha P.D."/>
            <person name="Raman K."/>
            <person name="Hugenholtz P."/>
            <person name="Venkateswaran K."/>
        </authorList>
    </citation>
    <scope>NUCLEOTIDE SEQUENCE [LARGE SCALE GENOMIC DNA]</scope>
    <source>
        <strain evidence="2 3">179-BFC-A-HS</strain>
    </source>
</reference>